<name>A0ABQ3IEA0_9BACT</name>
<dbReference type="Gene3D" id="1.10.1470.10">
    <property type="entry name" value="YjbJ"/>
    <property type="match status" value="1"/>
</dbReference>
<sequence length="64" mass="7949">MKRFLESNWSQIAPRLRSRYGQLSERDLHWEDGEENELLRRLERKLDCDRQELFREMKALITKK</sequence>
<proteinExistence type="predicted"/>
<evidence type="ECO:0000313" key="1">
    <source>
        <dbReference type="EMBL" id="GHE74948.1"/>
    </source>
</evidence>
<keyword evidence="2" id="KW-1185">Reference proteome</keyword>
<organism evidence="1 2">
    <name type="scientific">Roseivirga thermotolerans</name>
    <dbReference type="NCBI Taxonomy" id="1758176"/>
    <lineage>
        <taxon>Bacteria</taxon>
        <taxon>Pseudomonadati</taxon>
        <taxon>Bacteroidota</taxon>
        <taxon>Cytophagia</taxon>
        <taxon>Cytophagales</taxon>
        <taxon>Roseivirgaceae</taxon>
        <taxon>Roseivirga</taxon>
    </lineage>
</organism>
<dbReference type="Proteomes" id="UP000658258">
    <property type="component" value="Unassembled WGS sequence"/>
</dbReference>
<evidence type="ECO:0000313" key="2">
    <source>
        <dbReference type="Proteomes" id="UP000658258"/>
    </source>
</evidence>
<dbReference type="EMBL" id="BNAG01000005">
    <property type="protein sequence ID" value="GHE74948.1"/>
    <property type="molecule type" value="Genomic_DNA"/>
</dbReference>
<protein>
    <recommendedName>
        <fullName evidence="3">General stress protein CsbD</fullName>
    </recommendedName>
</protein>
<comment type="caution">
    <text evidence="1">The sequence shown here is derived from an EMBL/GenBank/DDBJ whole genome shotgun (WGS) entry which is preliminary data.</text>
</comment>
<evidence type="ECO:0008006" key="3">
    <source>
        <dbReference type="Google" id="ProtNLM"/>
    </source>
</evidence>
<accession>A0ABQ3IEA0</accession>
<dbReference type="RefSeq" id="WP_189631572.1">
    <property type="nucleotide sequence ID" value="NZ_BNAG01000005.1"/>
</dbReference>
<dbReference type="InterPro" id="IPR036629">
    <property type="entry name" value="YjbJ_sf"/>
</dbReference>
<reference evidence="2" key="1">
    <citation type="journal article" date="2019" name="Int. J. Syst. Evol. Microbiol.">
        <title>The Global Catalogue of Microorganisms (GCM) 10K type strain sequencing project: providing services to taxonomists for standard genome sequencing and annotation.</title>
        <authorList>
            <consortium name="The Broad Institute Genomics Platform"/>
            <consortium name="The Broad Institute Genome Sequencing Center for Infectious Disease"/>
            <person name="Wu L."/>
            <person name="Ma J."/>
        </authorList>
    </citation>
    <scope>NUCLEOTIDE SEQUENCE [LARGE SCALE GENOMIC DNA]</scope>
    <source>
        <strain evidence="2">CGMCC 1.15111</strain>
    </source>
</reference>
<gene>
    <name evidence="1" type="ORF">GCM10011340_34690</name>
</gene>